<dbReference type="EMBL" id="AUZY01008008">
    <property type="protein sequence ID" value="EQD47674.1"/>
    <property type="molecule type" value="Genomic_DNA"/>
</dbReference>
<keyword evidence="1" id="KW-0285">Flavoprotein</keyword>
<dbReference type="InterPro" id="IPR036188">
    <property type="entry name" value="FAD/NAD-bd_sf"/>
</dbReference>
<dbReference type="PRINTS" id="PR00469">
    <property type="entry name" value="PNDRDTASEII"/>
</dbReference>
<keyword evidence="2" id="KW-0560">Oxidoreductase</keyword>
<dbReference type="InterPro" id="IPR023753">
    <property type="entry name" value="FAD/NAD-binding_dom"/>
</dbReference>
<dbReference type="Gene3D" id="3.50.50.60">
    <property type="entry name" value="FAD/NAD(P)-binding domain"/>
    <property type="match status" value="2"/>
</dbReference>
<protein>
    <submittedName>
        <fullName evidence="4">Thioredoxin-disulfide reductase</fullName>
    </submittedName>
</protein>
<evidence type="ECO:0000256" key="1">
    <source>
        <dbReference type="ARBA" id="ARBA00022630"/>
    </source>
</evidence>
<dbReference type="InterPro" id="IPR050097">
    <property type="entry name" value="Ferredoxin-NADP_redctase_2"/>
</dbReference>
<name>T1B4F0_9ZZZZ</name>
<evidence type="ECO:0000259" key="3">
    <source>
        <dbReference type="Pfam" id="PF07992"/>
    </source>
</evidence>
<organism evidence="4">
    <name type="scientific">mine drainage metagenome</name>
    <dbReference type="NCBI Taxonomy" id="410659"/>
    <lineage>
        <taxon>unclassified sequences</taxon>
        <taxon>metagenomes</taxon>
        <taxon>ecological metagenomes</taxon>
    </lineage>
</organism>
<reference evidence="4" key="2">
    <citation type="journal article" date="2014" name="ISME J.">
        <title>Microbial stratification in low pH oxic and suboxic macroscopic growths along an acid mine drainage.</title>
        <authorList>
            <person name="Mendez-Garcia C."/>
            <person name="Mesa V."/>
            <person name="Sprenger R.R."/>
            <person name="Richter M."/>
            <person name="Diez M.S."/>
            <person name="Solano J."/>
            <person name="Bargiela R."/>
            <person name="Golyshina O.V."/>
            <person name="Manteca A."/>
            <person name="Ramos J.L."/>
            <person name="Gallego J.R."/>
            <person name="Llorente I."/>
            <person name="Martins Dos Santos V.A."/>
            <person name="Jensen O.N."/>
            <person name="Pelaez A.I."/>
            <person name="Sanchez J."/>
            <person name="Ferrer M."/>
        </authorList>
    </citation>
    <scope>NUCLEOTIDE SEQUENCE</scope>
</reference>
<feature type="non-terminal residue" evidence="4">
    <location>
        <position position="171"/>
    </location>
</feature>
<evidence type="ECO:0000313" key="4">
    <source>
        <dbReference type="EMBL" id="EQD47674.1"/>
    </source>
</evidence>
<sequence>YDEVVSIENKPGEKIVSTRSGEYSCTALILAFGKTPRDLGVPGEQELKGHGVSYCAVCDGPIFKNRVVSVAGVGDHALQAAVYLAGVASKVNLILPGSEVRGDDSLVSAVNSENKIVKTFGRKVKSIKGEKSVKSLLLQKSDGSEAEEVQTDALFVEMGYIARTDFIKGIV</sequence>
<feature type="domain" description="FAD/NAD(P)-binding" evidence="3">
    <location>
        <begin position="3"/>
        <end position="167"/>
    </location>
</feature>
<reference evidence="4" key="1">
    <citation type="submission" date="2013-08" db="EMBL/GenBank/DDBJ databases">
        <authorList>
            <person name="Mendez C."/>
            <person name="Richter M."/>
            <person name="Ferrer M."/>
            <person name="Sanchez J."/>
        </authorList>
    </citation>
    <scope>NUCLEOTIDE SEQUENCE</scope>
</reference>
<dbReference type="PRINTS" id="PR00368">
    <property type="entry name" value="FADPNR"/>
</dbReference>
<dbReference type="Pfam" id="PF07992">
    <property type="entry name" value="Pyr_redox_2"/>
    <property type="match status" value="1"/>
</dbReference>
<feature type="non-terminal residue" evidence="4">
    <location>
        <position position="1"/>
    </location>
</feature>
<comment type="caution">
    <text evidence="4">The sequence shown here is derived from an EMBL/GenBank/DDBJ whole genome shotgun (WGS) entry which is preliminary data.</text>
</comment>
<gene>
    <name evidence="4" type="ORF">B1B_12231</name>
</gene>
<dbReference type="AlphaFoldDB" id="T1B4F0"/>
<dbReference type="GO" id="GO:0016491">
    <property type="term" value="F:oxidoreductase activity"/>
    <property type="evidence" value="ECO:0007669"/>
    <property type="project" value="UniProtKB-KW"/>
</dbReference>
<accession>T1B4F0</accession>
<proteinExistence type="predicted"/>
<dbReference type="PANTHER" id="PTHR48105">
    <property type="entry name" value="THIOREDOXIN REDUCTASE 1-RELATED-RELATED"/>
    <property type="match status" value="1"/>
</dbReference>
<evidence type="ECO:0000256" key="2">
    <source>
        <dbReference type="ARBA" id="ARBA00023002"/>
    </source>
</evidence>
<dbReference type="SUPFAM" id="SSF51905">
    <property type="entry name" value="FAD/NAD(P)-binding domain"/>
    <property type="match status" value="1"/>
</dbReference>